<dbReference type="GO" id="GO:0005789">
    <property type="term" value="C:endoplasmic reticulum membrane"/>
    <property type="evidence" value="ECO:0007669"/>
    <property type="project" value="UniProtKB-SubCell"/>
</dbReference>
<evidence type="ECO:0000256" key="4">
    <source>
        <dbReference type="ARBA" id="ARBA00022475"/>
    </source>
</evidence>
<evidence type="ECO:0000313" key="10">
    <source>
        <dbReference type="Proteomes" id="UP001610411"/>
    </source>
</evidence>
<evidence type="ECO:0000256" key="1">
    <source>
        <dbReference type="ARBA" id="ARBA00004162"/>
    </source>
</evidence>
<keyword evidence="9" id="KW-0675">Receptor</keyword>
<sequence>MANGTNSSAPYYSYEYYLDYLDLIPVDEKKLKAHK</sequence>
<dbReference type="AlphaFoldDB" id="A0ABD2F8L3"/>
<comment type="caution">
    <text evidence="9">The sequence shown here is derived from an EMBL/GenBank/DDBJ whole genome shotgun (WGS) entry which is preliminary data.</text>
</comment>
<keyword evidence="5" id="KW-0812">Transmembrane</keyword>
<dbReference type="PANTHER" id="PTHR28675:SF2">
    <property type="entry name" value="MELANOCORTIN-2 RECEPTOR ACCESSORY PROTEIN"/>
    <property type="match status" value="1"/>
</dbReference>
<accession>A0ABD2F8L3</accession>
<keyword evidence="6" id="KW-0256">Endoplasmic reticulum</keyword>
<organism evidence="9 10">
    <name type="scientific">Daubentonia madagascariensis</name>
    <name type="common">Aye-aye</name>
    <name type="synonym">Sciurus madagascariensis</name>
    <dbReference type="NCBI Taxonomy" id="31869"/>
    <lineage>
        <taxon>Eukaryota</taxon>
        <taxon>Metazoa</taxon>
        <taxon>Chordata</taxon>
        <taxon>Craniata</taxon>
        <taxon>Vertebrata</taxon>
        <taxon>Euteleostomi</taxon>
        <taxon>Mammalia</taxon>
        <taxon>Eutheria</taxon>
        <taxon>Euarchontoglires</taxon>
        <taxon>Primates</taxon>
        <taxon>Strepsirrhini</taxon>
        <taxon>Chiromyiformes</taxon>
        <taxon>Daubentoniidae</taxon>
        <taxon>Daubentonia</taxon>
    </lineage>
</organism>
<name>A0ABD2F8L3_DAUMA</name>
<keyword evidence="7" id="KW-1133">Transmembrane helix</keyword>
<evidence type="ECO:0000256" key="6">
    <source>
        <dbReference type="ARBA" id="ARBA00022824"/>
    </source>
</evidence>
<dbReference type="GO" id="GO:0005886">
    <property type="term" value="C:plasma membrane"/>
    <property type="evidence" value="ECO:0007669"/>
    <property type="project" value="UniProtKB-SubCell"/>
</dbReference>
<evidence type="ECO:0000256" key="3">
    <source>
        <dbReference type="ARBA" id="ARBA00010063"/>
    </source>
</evidence>
<comment type="similarity">
    <text evidence="3">Belongs to the MRAP family.</text>
</comment>
<evidence type="ECO:0000256" key="7">
    <source>
        <dbReference type="ARBA" id="ARBA00022989"/>
    </source>
</evidence>
<dbReference type="PANTHER" id="PTHR28675">
    <property type="entry name" value="MELANOCORTIN-2 RECEPTOR ACCESSORY PROTEIN 2"/>
    <property type="match status" value="1"/>
</dbReference>
<feature type="non-terminal residue" evidence="9">
    <location>
        <position position="35"/>
    </location>
</feature>
<evidence type="ECO:0000313" key="9">
    <source>
        <dbReference type="EMBL" id="KAL2805352.1"/>
    </source>
</evidence>
<keyword evidence="4" id="KW-1003">Cell membrane</keyword>
<proteinExistence type="inferred from homology"/>
<keyword evidence="8" id="KW-0472">Membrane</keyword>
<protein>
    <submittedName>
        <fullName evidence="9">Melanocortin-2 receptor accessory protein isoform beta</fullName>
    </submittedName>
</protein>
<evidence type="ECO:0000256" key="8">
    <source>
        <dbReference type="ARBA" id="ARBA00023136"/>
    </source>
</evidence>
<keyword evidence="10" id="KW-1185">Reference proteome</keyword>
<evidence type="ECO:0000256" key="2">
    <source>
        <dbReference type="ARBA" id="ARBA00004389"/>
    </source>
</evidence>
<gene>
    <name evidence="9" type="ORF">WCI35_001949</name>
</gene>
<comment type="subcellular location">
    <subcellularLocation>
        <location evidence="1">Cell membrane</location>
        <topology evidence="1">Single-pass membrane protein</topology>
    </subcellularLocation>
    <subcellularLocation>
        <location evidence="2">Endoplasmic reticulum membrane</location>
        <topology evidence="2">Single-pass membrane protein</topology>
    </subcellularLocation>
</comment>
<dbReference type="Proteomes" id="UP001610411">
    <property type="component" value="Unassembled WGS sequence"/>
</dbReference>
<dbReference type="EMBL" id="JBFSEQ010000001">
    <property type="protein sequence ID" value="KAL2805352.1"/>
    <property type="molecule type" value="Genomic_DNA"/>
</dbReference>
<evidence type="ECO:0000256" key="5">
    <source>
        <dbReference type="ARBA" id="ARBA00022692"/>
    </source>
</evidence>
<reference evidence="9 10" key="1">
    <citation type="journal article" date="2024" name="G3 (Bethesda)">
        <title>A hybrid genome assembly of the endangered aye-aye (Daubentonia madagascariensis).</title>
        <authorList>
            <person name="Versoza C.J."/>
            <person name="Pfeifer S.P."/>
        </authorList>
    </citation>
    <scope>NUCLEOTIDE SEQUENCE [LARGE SCALE GENOMIC DNA]</scope>
    <source>
        <strain evidence="9">6821</strain>
    </source>
</reference>
<dbReference type="InterPro" id="IPR028111">
    <property type="entry name" value="MRAP"/>
</dbReference>
<dbReference type="Pfam" id="PF15183">
    <property type="entry name" value="MRAP"/>
    <property type="match status" value="1"/>
</dbReference>